<comment type="caution">
    <text evidence="2">The sequence shown here is derived from an EMBL/GenBank/DDBJ whole genome shotgun (WGS) entry which is preliminary data.</text>
</comment>
<dbReference type="AlphaFoldDB" id="A0A2T9YCZ1"/>
<accession>A0A2T9YCZ1</accession>
<gene>
    <name evidence="2" type="ORF">BB561_004980</name>
</gene>
<evidence type="ECO:0000313" key="3">
    <source>
        <dbReference type="Proteomes" id="UP000245383"/>
    </source>
</evidence>
<protein>
    <submittedName>
        <fullName evidence="2">Uncharacterized protein</fullName>
    </submittedName>
</protein>
<feature type="region of interest" description="Disordered" evidence="1">
    <location>
        <begin position="280"/>
        <end position="299"/>
    </location>
</feature>
<name>A0A2T9YCZ1_9FUNG</name>
<evidence type="ECO:0000313" key="2">
    <source>
        <dbReference type="EMBL" id="PVU90208.1"/>
    </source>
</evidence>
<evidence type="ECO:0000256" key="1">
    <source>
        <dbReference type="SAM" id="MobiDB-lite"/>
    </source>
</evidence>
<feature type="compositionally biased region" description="Polar residues" evidence="1">
    <location>
        <begin position="57"/>
        <end position="68"/>
    </location>
</feature>
<proteinExistence type="predicted"/>
<dbReference type="EMBL" id="MBFR01000269">
    <property type="protein sequence ID" value="PVU90208.1"/>
    <property type="molecule type" value="Genomic_DNA"/>
</dbReference>
<keyword evidence="3" id="KW-1185">Reference proteome</keyword>
<organism evidence="2 3">
    <name type="scientific">Smittium simulii</name>
    <dbReference type="NCBI Taxonomy" id="133385"/>
    <lineage>
        <taxon>Eukaryota</taxon>
        <taxon>Fungi</taxon>
        <taxon>Fungi incertae sedis</taxon>
        <taxon>Zoopagomycota</taxon>
        <taxon>Kickxellomycotina</taxon>
        <taxon>Harpellomycetes</taxon>
        <taxon>Harpellales</taxon>
        <taxon>Legeriomycetaceae</taxon>
        <taxon>Smittium</taxon>
    </lineage>
</organism>
<dbReference type="OrthoDB" id="5545891at2759"/>
<feature type="region of interest" description="Disordered" evidence="1">
    <location>
        <begin position="51"/>
        <end position="89"/>
    </location>
</feature>
<dbReference type="Proteomes" id="UP000245383">
    <property type="component" value="Unassembled WGS sequence"/>
</dbReference>
<sequence length="468" mass="54515">MQNHYTVAGVPRANNIYCIKDADIHITNNTIQLHHFFCKGTLPLYKHSRKKLKNRTRLTSENISSNQQPDREGQYSLHRKKTARRPTNQSYGRLRIRVYPIATIRLLQEPMPEKEKKKIIYVCPKFLGMKYTPLPLSEAAMPAVCKNNAALYGIQMALANMTRPIGDYVHKKLKNPAISIKGNDDLKSAHLMQELLSDVVSNIAQTKIKYIHKLIELPVKHPKSFQQKTEAKREVLFVCASRMRMTQHLQRRIPLKLPPKSQPIQRITPRYNLLRFELPGPDSQKRVGQKHSGKGIQDSVQKSEFGEVKRFDEKKLYKFKRNACEATYPGEIKYFYKERQNLVSYDLPLTLHPHSYKLKMNKEASQRNPQVNCSSFSKECNRAGKEHNTQVLQPVIYHTKKDRVLAPCFRSQETQQLRRAEKIQNVITDIHMQDNHEKRLHGVLKSRRNLYAYSDTSEMQEISFLSMK</sequence>
<reference evidence="2 3" key="1">
    <citation type="journal article" date="2018" name="MBio">
        <title>Comparative Genomics Reveals the Core Gene Toolbox for the Fungus-Insect Symbiosis.</title>
        <authorList>
            <person name="Wang Y."/>
            <person name="Stata M."/>
            <person name="Wang W."/>
            <person name="Stajich J.E."/>
            <person name="White M.M."/>
            <person name="Moncalvo J.M."/>
        </authorList>
    </citation>
    <scope>NUCLEOTIDE SEQUENCE [LARGE SCALE GENOMIC DNA]</scope>
    <source>
        <strain evidence="2 3">SWE-8-4</strain>
    </source>
</reference>